<evidence type="ECO:0000313" key="3">
    <source>
        <dbReference type="EMBL" id="KAI3543265.1"/>
    </source>
</evidence>
<dbReference type="Proteomes" id="UP001056436">
    <property type="component" value="Unassembled WGS sequence"/>
</dbReference>
<feature type="chain" id="PRO_5040328402" evidence="2">
    <location>
        <begin position="31"/>
        <end position="147"/>
    </location>
</feature>
<accession>A0A9P9X9Y8</accession>
<feature type="compositionally biased region" description="Basic and acidic residues" evidence="1">
    <location>
        <begin position="121"/>
        <end position="133"/>
    </location>
</feature>
<feature type="compositionally biased region" description="Low complexity" evidence="1">
    <location>
        <begin position="106"/>
        <end position="119"/>
    </location>
</feature>
<dbReference type="OrthoDB" id="3639251at2759"/>
<dbReference type="EMBL" id="SDAQ01000073">
    <property type="protein sequence ID" value="KAI3543265.1"/>
    <property type="molecule type" value="Genomic_DNA"/>
</dbReference>
<evidence type="ECO:0000256" key="1">
    <source>
        <dbReference type="SAM" id="MobiDB-lite"/>
    </source>
</evidence>
<evidence type="ECO:0000313" key="4">
    <source>
        <dbReference type="Proteomes" id="UP001056436"/>
    </source>
</evidence>
<feature type="region of interest" description="Disordered" evidence="1">
    <location>
        <begin position="106"/>
        <end position="147"/>
    </location>
</feature>
<protein>
    <submittedName>
        <fullName evidence="3">Pantothenate transporter liz1</fullName>
    </submittedName>
</protein>
<keyword evidence="2" id="KW-0732">Signal</keyword>
<reference evidence="3" key="1">
    <citation type="submission" date="2019-01" db="EMBL/GenBank/DDBJ databases">
        <title>Colletotrichum abscissum LGMF1257.</title>
        <authorList>
            <person name="Baroncelli R."/>
        </authorList>
    </citation>
    <scope>NUCLEOTIDE SEQUENCE</scope>
    <source>
        <strain evidence="3">Ca142</strain>
    </source>
</reference>
<evidence type="ECO:0000256" key="2">
    <source>
        <dbReference type="SAM" id="SignalP"/>
    </source>
</evidence>
<dbReference type="AlphaFoldDB" id="A0A9P9X9Y8"/>
<gene>
    <name evidence="3" type="ORF">CABS02_10142</name>
</gene>
<proteinExistence type="predicted"/>
<keyword evidence="4" id="KW-1185">Reference proteome</keyword>
<name>A0A9P9X9Y8_9PEZI</name>
<organism evidence="3 4">
    <name type="scientific">Colletotrichum abscissum</name>
    <dbReference type="NCBI Taxonomy" id="1671311"/>
    <lineage>
        <taxon>Eukaryota</taxon>
        <taxon>Fungi</taxon>
        <taxon>Dikarya</taxon>
        <taxon>Ascomycota</taxon>
        <taxon>Pezizomycotina</taxon>
        <taxon>Sordariomycetes</taxon>
        <taxon>Hypocreomycetidae</taxon>
        <taxon>Glomerellales</taxon>
        <taxon>Glomerellaceae</taxon>
        <taxon>Colletotrichum</taxon>
        <taxon>Colletotrichum acutatum species complex</taxon>
    </lineage>
</organism>
<sequence length="147" mass="16256">MGMMRTSSLTNLWLCYGCYLGKTALGCTWANEVNDGNVEERALTISSMNGLFYATNSFLPILTFPQTMAPTFERDFPSILSFARAAVIIVLIADFLHKRQLQQEAQAAGEQPASETVVEGEVDKKEKKMEERLSGAIEPVRNSSSII</sequence>
<comment type="caution">
    <text evidence="3">The sequence shown here is derived from an EMBL/GenBank/DDBJ whole genome shotgun (WGS) entry which is preliminary data.</text>
</comment>
<feature type="signal peptide" evidence="2">
    <location>
        <begin position="1"/>
        <end position="30"/>
    </location>
</feature>